<accession>M1B5Y1</accession>
<name>M1B5Y1_SOLTU</name>
<feature type="compositionally biased region" description="Polar residues" evidence="1">
    <location>
        <begin position="24"/>
        <end position="34"/>
    </location>
</feature>
<feature type="region of interest" description="Disordered" evidence="1">
    <location>
        <begin position="16"/>
        <end position="38"/>
    </location>
</feature>
<dbReference type="EnsemblPlants" id="PGSC0003DMT400037813">
    <property type="protein sequence ID" value="PGSC0003DMT400037813"/>
    <property type="gene ID" value="PGSC0003DMG400014588"/>
</dbReference>
<organism evidence="2 3">
    <name type="scientific">Solanum tuberosum</name>
    <name type="common">Potato</name>
    <dbReference type="NCBI Taxonomy" id="4113"/>
    <lineage>
        <taxon>Eukaryota</taxon>
        <taxon>Viridiplantae</taxon>
        <taxon>Streptophyta</taxon>
        <taxon>Embryophyta</taxon>
        <taxon>Tracheophyta</taxon>
        <taxon>Spermatophyta</taxon>
        <taxon>Magnoliopsida</taxon>
        <taxon>eudicotyledons</taxon>
        <taxon>Gunneridae</taxon>
        <taxon>Pentapetalae</taxon>
        <taxon>asterids</taxon>
        <taxon>lamiids</taxon>
        <taxon>Solanales</taxon>
        <taxon>Solanaceae</taxon>
        <taxon>Solanoideae</taxon>
        <taxon>Solaneae</taxon>
        <taxon>Solanum</taxon>
    </lineage>
</organism>
<protein>
    <submittedName>
        <fullName evidence="2">Uncharacterized protein</fullName>
    </submittedName>
</protein>
<dbReference type="PaxDb" id="4113-PGSC0003DMT400037813"/>
<dbReference type="Proteomes" id="UP000011115">
    <property type="component" value="Unassembled WGS sequence"/>
</dbReference>
<evidence type="ECO:0000256" key="1">
    <source>
        <dbReference type="SAM" id="MobiDB-lite"/>
    </source>
</evidence>
<proteinExistence type="predicted"/>
<evidence type="ECO:0000313" key="3">
    <source>
        <dbReference type="Proteomes" id="UP000011115"/>
    </source>
</evidence>
<keyword evidence="3" id="KW-1185">Reference proteome</keyword>
<sequence length="89" mass="10023">MSKPISLELFQITNKDKEKGGPQFDSSTGAQTRYSRTEGASWLSPNKKVLEIQTSSPDSHRSSGEWRYLGMESTGEYLCELIKLLLSHE</sequence>
<dbReference type="HOGENOM" id="CLU_2459100_0_0_1"/>
<reference evidence="2" key="2">
    <citation type="submission" date="2015-06" db="UniProtKB">
        <authorList>
            <consortium name="EnsemblPlants"/>
        </authorList>
    </citation>
    <scope>IDENTIFICATION</scope>
    <source>
        <strain evidence="2">DM1-3 516 R44</strain>
    </source>
</reference>
<evidence type="ECO:0000313" key="2">
    <source>
        <dbReference type="EnsemblPlants" id="PGSC0003DMT400037813"/>
    </source>
</evidence>
<reference evidence="3" key="1">
    <citation type="journal article" date="2011" name="Nature">
        <title>Genome sequence and analysis of the tuber crop potato.</title>
        <authorList>
            <consortium name="The Potato Genome Sequencing Consortium"/>
        </authorList>
    </citation>
    <scope>NUCLEOTIDE SEQUENCE [LARGE SCALE GENOMIC DNA]</scope>
    <source>
        <strain evidence="3">cv. DM1-3 516 R44</strain>
    </source>
</reference>
<dbReference type="AlphaFoldDB" id="M1B5Y1"/>
<dbReference type="Gramene" id="PGSC0003DMT400037813">
    <property type="protein sequence ID" value="PGSC0003DMT400037813"/>
    <property type="gene ID" value="PGSC0003DMG400014588"/>
</dbReference>
<dbReference type="InParanoid" id="M1B5Y1"/>